<name>A0ACC0VVL2_9STRA</name>
<dbReference type="Proteomes" id="UP001163321">
    <property type="component" value="Chromosome 6"/>
</dbReference>
<dbReference type="EMBL" id="CM047585">
    <property type="protein sequence ID" value="KAI9909796.1"/>
    <property type="molecule type" value="Genomic_DNA"/>
</dbReference>
<keyword evidence="2" id="KW-1185">Reference proteome</keyword>
<sequence>MKQHESIQCEENKLPLHMPIFDANLDLVSKVPFDLDRTVGQTRSSNPRIVAGIHGKGISKNYKEMREENQAIKDYEQMLCQIKVEVGSKIQEEMISESKEHVDAAVNLKRYLSMHGQTDIDFAFEKELKNKLATEIYHADVQLVGESTLSECVTKVSSLEEQILADSMKSPIYDFSLPAKDSNKQK</sequence>
<reference evidence="1 2" key="1">
    <citation type="journal article" date="2022" name="bioRxiv">
        <title>The genome of the oomycete Peronosclerospora sorghi, a cosmopolitan pathogen of maize and sorghum, is inflated with dispersed pseudogenes.</title>
        <authorList>
            <person name="Fletcher K."/>
            <person name="Martin F."/>
            <person name="Isakeit T."/>
            <person name="Cavanaugh K."/>
            <person name="Magill C."/>
            <person name="Michelmore R."/>
        </authorList>
    </citation>
    <scope>NUCLEOTIDE SEQUENCE [LARGE SCALE GENOMIC DNA]</scope>
    <source>
        <strain evidence="1">P6</strain>
    </source>
</reference>
<protein>
    <submittedName>
        <fullName evidence="1">Uncharacterized protein</fullName>
    </submittedName>
</protein>
<gene>
    <name evidence="1" type="ORF">PsorP6_010584</name>
</gene>
<comment type="caution">
    <text evidence="1">The sequence shown here is derived from an EMBL/GenBank/DDBJ whole genome shotgun (WGS) entry which is preliminary data.</text>
</comment>
<accession>A0ACC0VVL2</accession>
<organism evidence="1 2">
    <name type="scientific">Peronosclerospora sorghi</name>
    <dbReference type="NCBI Taxonomy" id="230839"/>
    <lineage>
        <taxon>Eukaryota</taxon>
        <taxon>Sar</taxon>
        <taxon>Stramenopiles</taxon>
        <taxon>Oomycota</taxon>
        <taxon>Peronosporomycetes</taxon>
        <taxon>Peronosporales</taxon>
        <taxon>Peronosporaceae</taxon>
        <taxon>Peronosclerospora</taxon>
    </lineage>
</organism>
<evidence type="ECO:0000313" key="2">
    <source>
        <dbReference type="Proteomes" id="UP001163321"/>
    </source>
</evidence>
<proteinExistence type="predicted"/>
<evidence type="ECO:0000313" key="1">
    <source>
        <dbReference type="EMBL" id="KAI9909796.1"/>
    </source>
</evidence>